<dbReference type="EMBL" id="KV423989">
    <property type="protein sequence ID" value="KZT55783.1"/>
    <property type="molecule type" value="Genomic_DNA"/>
</dbReference>
<dbReference type="PANTHER" id="PTHR24305:SF166">
    <property type="entry name" value="CYTOCHROME P450 12A4, MITOCHONDRIAL-RELATED"/>
    <property type="match status" value="1"/>
</dbReference>
<comment type="cofactor">
    <cofactor evidence="1 9">
        <name>heme</name>
        <dbReference type="ChEBI" id="CHEBI:30413"/>
    </cofactor>
</comment>
<dbReference type="InterPro" id="IPR050121">
    <property type="entry name" value="Cytochrome_P450_monoxygenase"/>
</dbReference>
<dbReference type="GO" id="GO:0016705">
    <property type="term" value="F:oxidoreductase activity, acting on paired donors, with incorporation or reduction of molecular oxygen"/>
    <property type="evidence" value="ECO:0007669"/>
    <property type="project" value="InterPro"/>
</dbReference>
<keyword evidence="6 10" id="KW-0560">Oxidoreductase</keyword>
<evidence type="ECO:0000256" key="4">
    <source>
        <dbReference type="ARBA" id="ARBA00022617"/>
    </source>
</evidence>
<evidence type="ECO:0000256" key="7">
    <source>
        <dbReference type="ARBA" id="ARBA00023004"/>
    </source>
</evidence>
<accession>A0A165EYE5</accession>
<dbReference type="PRINTS" id="PR00385">
    <property type="entry name" value="P450"/>
</dbReference>
<gene>
    <name evidence="11" type="ORF">CALCODRAFT_436776</name>
</gene>
<evidence type="ECO:0000256" key="10">
    <source>
        <dbReference type="RuleBase" id="RU000461"/>
    </source>
</evidence>
<evidence type="ECO:0000313" key="11">
    <source>
        <dbReference type="EMBL" id="KZT55783.1"/>
    </source>
</evidence>
<comment type="similarity">
    <text evidence="3 10">Belongs to the cytochrome P450 family.</text>
</comment>
<dbReference type="PROSITE" id="PS00086">
    <property type="entry name" value="CYTOCHROME_P450"/>
    <property type="match status" value="1"/>
</dbReference>
<evidence type="ECO:0000256" key="8">
    <source>
        <dbReference type="ARBA" id="ARBA00023033"/>
    </source>
</evidence>
<protein>
    <submittedName>
        <fullName evidence="11">Cytochrome P450</fullName>
    </submittedName>
</protein>
<evidence type="ECO:0000256" key="6">
    <source>
        <dbReference type="ARBA" id="ARBA00023002"/>
    </source>
</evidence>
<dbReference type="InParanoid" id="A0A165EYE5"/>
<evidence type="ECO:0000313" key="12">
    <source>
        <dbReference type="Proteomes" id="UP000076842"/>
    </source>
</evidence>
<evidence type="ECO:0000256" key="1">
    <source>
        <dbReference type="ARBA" id="ARBA00001971"/>
    </source>
</evidence>
<dbReference type="InterPro" id="IPR017972">
    <property type="entry name" value="Cyt_P450_CS"/>
</dbReference>
<keyword evidence="12" id="KW-1185">Reference proteome</keyword>
<dbReference type="InterPro" id="IPR001128">
    <property type="entry name" value="Cyt_P450"/>
</dbReference>
<dbReference type="STRING" id="1353952.A0A165EYE5"/>
<evidence type="ECO:0000256" key="5">
    <source>
        <dbReference type="ARBA" id="ARBA00022723"/>
    </source>
</evidence>
<keyword evidence="7 9" id="KW-0408">Iron</keyword>
<keyword evidence="8 10" id="KW-0503">Monooxygenase</keyword>
<evidence type="ECO:0000256" key="2">
    <source>
        <dbReference type="ARBA" id="ARBA00005179"/>
    </source>
</evidence>
<feature type="non-terminal residue" evidence="11">
    <location>
        <position position="1"/>
    </location>
</feature>
<dbReference type="AlphaFoldDB" id="A0A165EYE5"/>
<dbReference type="InterPro" id="IPR036396">
    <property type="entry name" value="Cyt_P450_sf"/>
</dbReference>
<keyword evidence="5 9" id="KW-0479">Metal-binding</keyword>
<dbReference type="PANTHER" id="PTHR24305">
    <property type="entry name" value="CYTOCHROME P450"/>
    <property type="match status" value="1"/>
</dbReference>
<dbReference type="GO" id="GO:0004497">
    <property type="term" value="F:monooxygenase activity"/>
    <property type="evidence" value="ECO:0007669"/>
    <property type="project" value="UniProtKB-KW"/>
</dbReference>
<reference evidence="11 12" key="1">
    <citation type="journal article" date="2016" name="Mol. Biol. Evol.">
        <title>Comparative Genomics of Early-Diverging Mushroom-Forming Fungi Provides Insights into the Origins of Lignocellulose Decay Capabilities.</title>
        <authorList>
            <person name="Nagy L.G."/>
            <person name="Riley R."/>
            <person name="Tritt A."/>
            <person name="Adam C."/>
            <person name="Daum C."/>
            <person name="Floudas D."/>
            <person name="Sun H."/>
            <person name="Yadav J.S."/>
            <person name="Pangilinan J."/>
            <person name="Larsson K.H."/>
            <person name="Matsuura K."/>
            <person name="Barry K."/>
            <person name="Labutti K."/>
            <person name="Kuo R."/>
            <person name="Ohm R.A."/>
            <person name="Bhattacharya S.S."/>
            <person name="Shirouzu T."/>
            <person name="Yoshinaga Y."/>
            <person name="Martin F.M."/>
            <person name="Grigoriev I.V."/>
            <person name="Hibbett D.S."/>
        </authorList>
    </citation>
    <scope>NUCLEOTIDE SEQUENCE [LARGE SCALE GENOMIC DNA]</scope>
    <source>
        <strain evidence="11 12">HHB12733</strain>
    </source>
</reference>
<organism evidence="11 12">
    <name type="scientific">Calocera cornea HHB12733</name>
    <dbReference type="NCBI Taxonomy" id="1353952"/>
    <lineage>
        <taxon>Eukaryota</taxon>
        <taxon>Fungi</taxon>
        <taxon>Dikarya</taxon>
        <taxon>Basidiomycota</taxon>
        <taxon>Agaricomycotina</taxon>
        <taxon>Dacrymycetes</taxon>
        <taxon>Dacrymycetales</taxon>
        <taxon>Dacrymycetaceae</taxon>
        <taxon>Calocera</taxon>
    </lineage>
</organism>
<dbReference type="PRINTS" id="PR00463">
    <property type="entry name" value="EP450I"/>
</dbReference>
<dbReference type="InterPro" id="IPR002401">
    <property type="entry name" value="Cyt_P450_E_grp-I"/>
</dbReference>
<keyword evidence="4 9" id="KW-0349">Heme</keyword>
<evidence type="ECO:0000256" key="9">
    <source>
        <dbReference type="PIRSR" id="PIRSR602401-1"/>
    </source>
</evidence>
<dbReference type="SUPFAM" id="SSF48264">
    <property type="entry name" value="Cytochrome P450"/>
    <property type="match status" value="1"/>
</dbReference>
<dbReference type="OrthoDB" id="1470350at2759"/>
<sequence length="491" mass="55113">VSFLPGMTFPASSFSIPGALLPSTNWNPGLIVTYKWRRTFYQNSPMEMTRIVGFLTGGPMLYSNSPEVTKQILGNKSSWDKVQESVNSLAPFGESVFASMQAEWPRHRKAVAPGFNGRLYGYVWAETINTYYDCIATEKWEKEQEFIMPDVTAITSKFALYLISKCGFGIDLSWNEDVGERIKGMSLPECFEVTSGSLVLLSFIPHWMYRLPVPALRRLYDAVNILESILQGIISTRRTAGFTNEKNSKDIFSALLAANELEKGTKGALSDRELISNVFLLLLAGHETTSKALAATLGELAYHQKHQQRAYEEIMSVVPDGKDPTYDDFEKLPFIQGCFQEALRMYPSALMIIRQPVEDTVLQVPSKTGGSMPLHVPKGQVVTLDFLGIACNPRVYADPYTFKPERWLDPTTEPLLTFSYGPRVCIGRKFALVESAAVLALLLRDFKVEPVLKEGQTVEEWHSAWAENVELTVGFGHKHFPLKMTRRSHPA</sequence>
<comment type="pathway">
    <text evidence="2">Secondary metabolite biosynthesis.</text>
</comment>
<dbReference type="GO" id="GO:0005506">
    <property type="term" value="F:iron ion binding"/>
    <property type="evidence" value="ECO:0007669"/>
    <property type="project" value="InterPro"/>
</dbReference>
<dbReference type="Gene3D" id="1.10.630.10">
    <property type="entry name" value="Cytochrome P450"/>
    <property type="match status" value="1"/>
</dbReference>
<dbReference type="Pfam" id="PF00067">
    <property type="entry name" value="p450"/>
    <property type="match status" value="1"/>
</dbReference>
<evidence type="ECO:0000256" key="3">
    <source>
        <dbReference type="ARBA" id="ARBA00010617"/>
    </source>
</evidence>
<feature type="binding site" description="axial binding residue" evidence="9">
    <location>
        <position position="425"/>
    </location>
    <ligand>
        <name>heme</name>
        <dbReference type="ChEBI" id="CHEBI:30413"/>
    </ligand>
    <ligandPart>
        <name>Fe</name>
        <dbReference type="ChEBI" id="CHEBI:18248"/>
    </ligandPart>
</feature>
<dbReference type="GO" id="GO:0020037">
    <property type="term" value="F:heme binding"/>
    <property type="evidence" value="ECO:0007669"/>
    <property type="project" value="InterPro"/>
</dbReference>
<dbReference type="Proteomes" id="UP000076842">
    <property type="component" value="Unassembled WGS sequence"/>
</dbReference>
<proteinExistence type="inferred from homology"/>
<name>A0A165EYE5_9BASI</name>